<comment type="caution">
    <text evidence="1">The sequence shown here is derived from an EMBL/GenBank/DDBJ whole genome shotgun (WGS) entry which is preliminary data.</text>
</comment>
<evidence type="ECO:0000313" key="1">
    <source>
        <dbReference type="EMBL" id="KAJ3498600.1"/>
    </source>
</evidence>
<dbReference type="EMBL" id="JANAKD010000043">
    <property type="protein sequence ID" value="KAJ3498600.1"/>
    <property type="molecule type" value="Genomic_DNA"/>
</dbReference>
<proteinExistence type="predicted"/>
<accession>A0ACC1R500</accession>
<gene>
    <name evidence="1" type="ORF">NLG97_g1006</name>
</gene>
<dbReference type="Proteomes" id="UP001148737">
    <property type="component" value="Unassembled WGS sequence"/>
</dbReference>
<reference evidence="1" key="1">
    <citation type="submission" date="2022-07" db="EMBL/GenBank/DDBJ databases">
        <title>Genome Sequence of Lecanicillium saksenae.</title>
        <authorList>
            <person name="Buettner E."/>
        </authorList>
    </citation>
    <scope>NUCLEOTIDE SEQUENCE</scope>
    <source>
        <strain evidence="1">VT-O1</strain>
    </source>
</reference>
<name>A0ACC1R500_9HYPO</name>
<organism evidence="1 2">
    <name type="scientific">Lecanicillium saksenae</name>
    <dbReference type="NCBI Taxonomy" id="468837"/>
    <lineage>
        <taxon>Eukaryota</taxon>
        <taxon>Fungi</taxon>
        <taxon>Dikarya</taxon>
        <taxon>Ascomycota</taxon>
        <taxon>Pezizomycotina</taxon>
        <taxon>Sordariomycetes</taxon>
        <taxon>Hypocreomycetidae</taxon>
        <taxon>Hypocreales</taxon>
        <taxon>Cordycipitaceae</taxon>
        <taxon>Lecanicillium</taxon>
    </lineage>
</organism>
<protein>
    <submittedName>
        <fullName evidence="1">Uncharacterized protein</fullName>
    </submittedName>
</protein>
<evidence type="ECO:0000313" key="2">
    <source>
        <dbReference type="Proteomes" id="UP001148737"/>
    </source>
</evidence>
<keyword evidence="2" id="KW-1185">Reference proteome</keyword>
<sequence length="417" mass="48747">MSLAPDNDSTSWEDLPAEIQLHILSELRDLGSLGALFHASPTLFRTCGHKIRDYTEAIFASGYVCGHTAVLFRICALIQSGRLPVHTTKEFFGRVTGEAMCYYMRIRESPWGVAPRKLDDDKLADRCLHAYLERFTTLRLESNSSWQKGSRKRASRPYYADYVDGEPAGKPYAVQDLVGFEWEEEQRVLRSIWRVQLIYELKWAVLEAKVLDWEDPHVLASTPAIKRSSHLDPEEPISFYGSRYNYQKFIWPVRSKLGQLFDDRYDWHSVLHPEYEELRAIAEFIREQHGEEAGRSYRNGLLCLRKLQYTRLNTIPVLSPTPNCWRKLVITNDATRFYFRPYNSPDELAFQRQDFGHFAYFGFVWWCESRMQRYGLLKDGKSRPWAKVSHEWYRIANVPSMTTSCHKKELNTGLDQS</sequence>